<dbReference type="GO" id="GO:0016020">
    <property type="term" value="C:membrane"/>
    <property type="evidence" value="ECO:0007669"/>
    <property type="project" value="UniProtKB-SubCell"/>
</dbReference>
<keyword evidence="2 5" id="KW-0812">Transmembrane</keyword>
<dbReference type="Pfam" id="PF04116">
    <property type="entry name" value="FA_hydroxylase"/>
    <property type="match status" value="1"/>
</dbReference>
<keyword evidence="4 5" id="KW-0472">Membrane</keyword>
<gene>
    <name evidence="7" type="ORF">QSP1433_LOCUS461</name>
</gene>
<organism evidence="7">
    <name type="scientific">Mucochytrium quahogii</name>
    <dbReference type="NCBI Taxonomy" id="96639"/>
    <lineage>
        <taxon>Eukaryota</taxon>
        <taxon>Sar</taxon>
        <taxon>Stramenopiles</taxon>
        <taxon>Bigyra</taxon>
        <taxon>Labyrinthulomycetes</taxon>
        <taxon>Thraustochytrida</taxon>
        <taxon>Thraustochytriidae</taxon>
        <taxon>Mucochytrium</taxon>
    </lineage>
</organism>
<dbReference type="EMBL" id="HBHK01000743">
    <property type="protein sequence ID" value="CAD9662841.1"/>
    <property type="molecule type" value="Transcribed_RNA"/>
</dbReference>
<name>A0A7S2R787_9STRA</name>
<evidence type="ECO:0000256" key="3">
    <source>
        <dbReference type="ARBA" id="ARBA00022989"/>
    </source>
</evidence>
<dbReference type="GO" id="GO:0016491">
    <property type="term" value="F:oxidoreductase activity"/>
    <property type="evidence" value="ECO:0007669"/>
    <property type="project" value="InterPro"/>
</dbReference>
<dbReference type="AlphaFoldDB" id="A0A7S2R787"/>
<feature type="domain" description="Fatty acid hydroxylase" evidence="6">
    <location>
        <begin position="118"/>
        <end position="259"/>
    </location>
</feature>
<dbReference type="InterPro" id="IPR050307">
    <property type="entry name" value="Sterol_Desaturase_Related"/>
</dbReference>
<evidence type="ECO:0000256" key="4">
    <source>
        <dbReference type="ARBA" id="ARBA00023136"/>
    </source>
</evidence>
<dbReference type="GO" id="GO:0008610">
    <property type="term" value="P:lipid biosynthetic process"/>
    <property type="evidence" value="ECO:0007669"/>
    <property type="project" value="InterPro"/>
</dbReference>
<keyword evidence="3 5" id="KW-1133">Transmembrane helix</keyword>
<evidence type="ECO:0000259" key="6">
    <source>
        <dbReference type="Pfam" id="PF04116"/>
    </source>
</evidence>
<evidence type="ECO:0000313" key="7">
    <source>
        <dbReference type="EMBL" id="CAD9662841.1"/>
    </source>
</evidence>
<comment type="subcellular location">
    <subcellularLocation>
        <location evidence="1">Membrane</location>
    </subcellularLocation>
</comment>
<evidence type="ECO:0000256" key="5">
    <source>
        <dbReference type="SAM" id="Phobius"/>
    </source>
</evidence>
<protein>
    <recommendedName>
        <fullName evidence="6">Fatty acid hydroxylase domain-containing protein</fullName>
    </recommendedName>
</protein>
<sequence length="277" mass="31795">MDEEWMRNPWLCWGFAPFVSANVGYFGTVFFLEYLIRQGFMRSSMIEYGKSGDRPKAIEKTHERFMDFKAQLKNAAWNMLGPMAWINTLILPIIVSWVLKREVTKRYPTKLEFLAHFALLELVGDFFLYVGHRVQHEIPFLWEKCHSFHHSIDTPTPVSTVCIDPTDASLQGGLPILGACLVVNPHPITLSLYVMARLAENVVNHSGVENLFLNVLFLKVLPLRAPVSHHDSHHKFSNYGPHAKNYGENFIIWDYIFGTLKKTSTAPHKSRPNPKES</sequence>
<dbReference type="InterPro" id="IPR006694">
    <property type="entry name" value="Fatty_acid_hydroxylase"/>
</dbReference>
<feature type="transmembrane region" description="Helical" evidence="5">
    <location>
        <begin position="15"/>
        <end position="36"/>
    </location>
</feature>
<evidence type="ECO:0000256" key="1">
    <source>
        <dbReference type="ARBA" id="ARBA00004370"/>
    </source>
</evidence>
<accession>A0A7S2R787</accession>
<dbReference type="PANTHER" id="PTHR11863">
    <property type="entry name" value="STEROL DESATURASE"/>
    <property type="match status" value="1"/>
</dbReference>
<feature type="transmembrane region" description="Helical" evidence="5">
    <location>
        <begin position="75"/>
        <end position="99"/>
    </location>
</feature>
<proteinExistence type="predicted"/>
<reference evidence="7" key="1">
    <citation type="submission" date="2021-01" db="EMBL/GenBank/DDBJ databases">
        <authorList>
            <person name="Corre E."/>
            <person name="Pelletier E."/>
            <person name="Niang G."/>
            <person name="Scheremetjew M."/>
            <person name="Finn R."/>
            <person name="Kale V."/>
            <person name="Holt S."/>
            <person name="Cochrane G."/>
            <person name="Meng A."/>
            <person name="Brown T."/>
            <person name="Cohen L."/>
        </authorList>
    </citation>
    <scope>NUCLEOTIDE SEQUENCE</scope>
    <source>
        <strain evidence="7">NY070348D</strain>
    </source>
</reference>
<evidence type="ECO:0000256" key="2">
    <source>
        <dbReference type="ARBA" id="ARBA00022692"/>
    </source>
</evidence>
<dbReference type="GO" id="GO:0005506">
    <property type="term" value="F:iron ion binding"/>
    <property type="evidence" value="ECO:0007669"/>
    <property type="project" value="InterPro"/>
</dbReference>